<evidence type="ECO:0000256" key="12">
    <source>
        <dbReference type="PIRSR" id="PIRSR006816-2"/>
    </source>
</evidence>
<keyword evidence="3 11" id="KW-0285">Flavoprotein</keyword>
<dbReference type="SUPFAM" id="SSF52343">
    <property type="entry name" value="Ferredoxin reductase-like, C-terminal NADP-linked domain"/>
    <property type="match status" value="1"/>
</dbReference>
<sequence length="267" mass="28030">MCQPTTAVSDIDAVITSTRDIGGGVSIISFNAPDIARNAQPGNFVNVKVGPAAQPLLRRPFSIHNVEDDVVELMVKNIGCGTSMLCQAPEGSCMKVIGPLGNSFTTDTSSLKTALLVSGGIGTAPMLLLEKELNAKGIETIQLVGGRTKEDIHAERLHNCMLATDDGSAGFKGNVVELLEHHLDNFKAKGPLKVFACGPNPMLNALAASCRRNSLSCEVSLETVMGCGIGICYGCQVELRHPSGEGTTTILLCQDGPVVDANQLLLT</sequence>
<evidence type="ECO:0000256" key="2">
    <source>
        <dbReference type="ARBA" id="ARBA00022448"/>
    </source>
</evidence>
<keyword evidence="7" id="KW-0249">Electron transport</keyword>
<feature type="binding site" evidence="11">
    <location>
        <begin position="59"/>
        <end position="62"/>
    </location>
    <ligand>
        <name>FAD</name>
        <dbReference type="ChEBI" id="CHEBI:57692"/>
    </ligand>
</feature>
<evidence type="ECO:0000256" key="3">
    <source>
        <dbReference type="ARBA" id="ARBA00022630"/>
    </source>
</evidence>
<feature type="domain" description="FAD-binding FR-type" evidence="13">
    <location>
        <begin position="8"/>
        <end position="106"/>
    </location>
</feature>
<dbReference type="AlphaFoldDB" id="A0A5C4S2Z7"/>
<comment type="caution">
    <text evidence="14">The sequence shown here is derived from an EMBL/GenBank/DDBJ whole genome shotgun (WGS) entry which is preliminary data.</text>
</comment>
<dbReference type="GO" id="GO:0016491">
    <property type="term" value="F:oxidoreductase activity"/>
    <property type="evidence" value="ECO:0007669"/>
    <property type="project" value="InterPro"/>
</dbReference>
<dbReference type="EMBL" id="VDCI01000001">
    <property type="protein sequence ID" value="TNJ37860.1"/>
    <property type="molecule type" value="Genomic_DNA"/>
</dbReference>
<dbReference type="GO" id="GO:0046872">
    <property type="term" value="F:metal ion binding"/>
    <property type="evidence" value="ECO:0007669"/>
    <property type="project" value="UniProtKB-KW"/>
</dbReference>
<comment type="similarity">
    <text evidence="1">Belongs to the PyrK family.</text>
</comment>
<dbReference type="CDD" id="cd06218">
    <property type="entry name" value="DHOD_e_trans"/>
    <property type="match status" value="1"/>
</dbReference>
<dbReference type="PANTHER" id="PTHR43513">
    <property type="entry name" value="DIHYDROOROTATE DEHYDROGENASE B (NAD(+)), ELECTRON TRANSFER SUBUNIT"/>
    <property type="match status" value="1"/>
</dbReference>
<keyword evidence="4 12" id="KW-0001">2Fe-2S</keyword>
<evidence type="ECO:0000256" key="6">
    <source>
        <dbReference type="ARBA" id="ARBA00022827"/>
    </source>
</evidence>
<keyword evidence="6 11" id="KW-0274">FAD</keyword>
<dbReference type="GO" id="GO:0051537">
    <property type="term" value="F:2 iron, 2 sulfur cluster binding"/>
    <property type="evidence" value="ECO:0007669"/>
    <property type="project" value="UniProtKB-KW"/>
</dbReference>
<dbReference type="PIRSF" id="PIRSF006816">
    <property type="entry name" value="Cyc3_hyd_g"/>
    <property type="match status" value="1"/>
</dbReference>
<keyword evidence="9 12" id="KW-0411">Iron-sulfur</keyword>
<evidence type="ECO:0000313" key="15">
    <source>
        <dbReference type="Proteomes" id="UP000309544"/>
    </source>
</evidence>
<dbReference type="RefSeq" id="WP_139626081.1">
    <property type="nucleotide sequence ID" value="NZ_VDCI01000001.1"/>
</dbReference>
<feature type="binding site" evidence="12">
    <location>
        <position position="232"/>
    </location>
    <ligand>
        <name>[2Fe-2S] cluster</name>
        <dbReference type="ChEBI" id="CHEBI:190135"/>
    </ligand>
</feature>
<dbReference type="GO" id="GO:0050660">
    <property type="term" value="F:flavin adenine dinucleotide binding"/>
    <property type="evidence" value="ECO:0007669"/>
    <property type="project" value="InterPro"/>
</dbReference>
<comment type="cofactor">
    <cofactor evidence="10">
        <name>[2Fe-2S] cluster</name>
        <dbReference type="ChEBI" id="CHEBI:190135"/>
    </cofactor>
</comment>
<evidence type="ECO:0000256" key="4">
    <source>
        <dbReference type="ARBA" id="ARBA00022714"/>
    </source>
</evidence>
<evidence type="ECO:0000256" key="8">
    <source>
        <dbReference type="ARBA" id="ARBA00023004"/>
    </source>
</evidence>
<comment type="cofactor">
    <cofactor evidence="11">
        <name>FAD</name>
        <dbReference type="ChEBI" id="CHEBI:57692"/>
    </cofactor>
    <text evidence="11">Binds 1 FAD per subunit.</text>
</comment>
<evidence type="ECO:0000256" key="9">
    <source>
        <dbReference type="ARBA" id="ARBA00023014"/>
    </source>
</evidence>
<keyword evidence="5 12" id="KW-0479">Metal-binding</keyword>
<dbReference type="InterPro" id="IPR019480">
    <property type="entry name" value="Dihydroorotate_DH_Fe-S-bd"/>
</dbReference>
<organism evidence="14 15">
    <name type="scientific">Prosthecochloris vibrioformis</name>
    <name type="common">Chlorobium vibrioforme</name>
    <dbReference type="NCBI Taxonomy" id="1098"/>
    <lineage>
        <taxon>Bacteria</taxon>
        <taxon>Pseudomonadati</taxon>
        <taxon>Chlorobiota</taxon>
        <taxon>Chlorobiia</taxon>
        <taxon>Chlorobiales</taxon>
        <taxon>Chlorobiaceae</taxon>
        <taxon>Prosthecochloris</taxon>
    </lineage>
</organism>
<dbReference type="Pfam" id="PF10418">
    <property type="entry name" value="DHODB_Fe-S_bind"/>
    <property type="match status" value="1"/>
</dbReference>
<accession>A0A5C4S2Z7</accession>
<evidence type="ECO:0000259" key="13">
    <source>
        <dbReference type="PROSITE" id="PS51384"/>
    </source>
</evidence>
<evidence type="ECO:0000256" key="10">
    <source>
        <dbReference type="ARBA" id="ARBA00034078"/>
    </source>
</evidence>
<reference evidence="14 15" key="1">
    <citation type="submission" date="2019-05" db="EMBL/GenBank/DDBJ databases">
        <title>Draft Whole-Genome sequence of the green sulfur bacterium Prosthecochloris vibrioformis DSM 260.</title>
        <authorList>
            <person name="Meyer T.E."/>
            <person name="Kyndt J.A."/>
        </authorList>
    </citation>
    <scope>NUCLEOTIDE SEQUENCE [LARGE SCALE GENOMIC DNA]</scope>
    <source>
        <strain evidence="14 15">DSM 260</strain>
    </source>
</reference>
<dbReference type="InterPro" id="IPR039261">
    <property type="entry name" value="FNR_nucleotide-bd"/>
</dbReference>
<dbReference type="Gene3D" id="3.40.50.80">
    <property type="entry name" value="Nucleotide-binding domain of ferredoxin-NADP reductase (FNR) module"/>
    <property type="match status" value="1"/>
</dbReference>
<dbReference type="InterPro" id="IPR017927">
    <property type="entry name" value="FAD-bd_FR_type"/>
</dbReference>
<keyword evidence="2" id="KW-0813">Transport</keyword>
<feature type="binding site" evidence="12">
    <location>
        <position position="235"/>
    </location>
    <ligand>
        <name>[2Fe-2S] cluster</name>
        <dbReference type="ChEBI" id="CHEBI:190135"/>
    </ligand>
</feature>
<evidence type="ECO:0000256" key="1">
    <source>
        <dbReference type="ARBA" id="ARBA00006422"/>
    </source>
</evidence>
<dbReference type="GO" id="GO:0006221">
    <property type="term" value="P:pyrimidine nucleotide biosynthetic process"/>
    <property type="evidence" value="ECO:0007669"/>
    <property type="project" value="InterPro"/>
</dbReference>
<dbReference type="PANTHER" id="PTHR43513:SF3">
    <property type="entry name" value="DIHYDROOROTATE DEHYDROGENASE B (NAD(+)), ELECTRON TRANSFER SUBUNIT-RELATED"/>
    <property type="match status" value="1"/>
</dbReference>
<protein>
    <submittedName>
        <fullName evidence="14">Dihydroorotate dehydrogenase electron transfer subunit</fullName>
    </submittedName>
</protein>
<dbReference type="SUPFAM" id="SSF63380">
    <property type="entry name" value="Riboflavin synthase domain-like"/>
    <property type="match status" value="1"/>
</dbReference>
<dbReference type="InterPro" id="IPR017938">
    <property type="entry name" value="Riboflavin_synthase-like_b-brl"/>
</dbReference>
<keyword evidence="15" id="KW-1185">Reference proteome</keyword>
<proteinExistence type="inferred from homology"/>
<gene>
    <name evidence="14" type="ORF">FGF68_01390</name>
</gene>
<feature type="binding site" evidence="11">
    <location>
        <begin position="81"/>
        <end position="82"/>
    </location>
    <ligand>
        <name>FAD</name>
        <dbReference type="ChEBI" id="CHEBI:57692"/>
    </ligand>
</feature>
<feature type="binding site" evidence="12">
    <location>
        <position position="253"/>
    </location>
    <ligand>
        <name>[2Fe-2S] cluster</name>
        <dbReference type="ChEBI" id="CHEBI:190135"/>
    </ligand>
</feature>
<evidence type="ECO:0000313" key="14">
    <source>
        <dbReference type="EMBL" id="TNJ37860.1"/>
    </source>
</evidence>
<feature type="binding site" evidence="12">
    <location>
        <position position="227"/>
    </location>
    <ligand>
        <name>[2Fe-2S] cluster</name>
        <dbReference type="ChEBI" id="CHEBI:190135"/>
    </ligand>
</feature>
<dbReference type="InterPro" id="IPR012165">
    <property type="entry name" value="Cyt_c3_hydrogenase_gsu"/>
</dbReference>
<evidence type="ECO:0000256" key="11">
    <source>
        <dbReference type="PIRSR" id="PIRSR006816-1"/>
    </source>
</evidence>
<dbReference type="Gene3D" id="2.40.30.10">
    <property type="entry name" value="Translation factors"/>
    <property type="match status" value="1"/>
</dbReference>
<comment type="cofactor">
    <cofactor evidence="12">
        <name>[2Fe-2S] cluster</name>
        <dbReference type="ChEBI" id="CHEBI:190135"/>
    </cofactor>
    <text evidence="12">Binds 1 [2Fe-2S] cluster per subunit.</text>
</comment>
<evidence type="ECO:0000256" key="5">
    <source>
        <dbReference type="ARBA" id="ARBA00022723"/>
    </source>
</evidence>
<evidence type="ECO:0000256" key="7">
    <source>
        <dbReference type="ARBA" id="ARBA00022982"/>
    </source>
</evidence>
<keyword evidence="8 12" id="KW-0408">Iron</keyword>
<dbReference type="PROSITE" id="PS51384">
    <property type="entry name" value="FAD_FR"/>
    <property type="match status" value="1"/>
</dbReference>
<dbReference type="Gene3D" id="2.10.240.10">
    <property type="entry name" value="Dihydroorotate dehydrogenase, electron transfer subunit"/>
    <property type="match status" value="1"/>
</dbReference>
<dbReference type="InterPro" id="IPR037117">
    <property type="entry name" value="Dihydroorotate_DH_ele_sf"/>
</dbReference>
<dbReference type="InterPro" id="IPR050353">
    <property type="entry name" value="PyrK_electron_transfer"/>
</dbReference>
<name>A0A5C4S2Z7_PROVB</name>
<dbReference type="Proteomes" id="UP000309544">
    <property type="component" value="Unassembled WGS sequence"/>
</dbReference>